<evidence type="ECO:0000256" key="4">
    <source>
        <dbReference type="ARBA" id="ARBA00023163"/>
    </source>
</evidence>
<keyword evidence="5 6" id="KW-0539">Nucleus</keyword>
<evidence type="ECO:0000256" key="7">
    <source>
        <dbReference type="SAM" id="MobiDB-lite"/>
    </source>
</evidence>
<organism evidence="9 10">
    <name type="scientific">Caenorhabditis auriculariae</name>
    <dbReference type="NCBI Taxonomy" id="2777116"/>
    <lineage>
        <taxon>Eukaryota</taxon>
        <taxon>Metazoa</taxon>
        <taxon>Ecdysozoa</taxon>
        <taxon>Nematoda</taxon>
        <taxon>Chromadorea</taxon>
        <taxon>Rhabditida</taxon>
        <taxon>Rhabditina</taxon>
        <taxon>Rhabditomorpha</taxon>
        <taxon>Rhabditoidea</taxon>
        <taxon>Rhabditidae</taxon>
        <taxon>Peloderinae</taxon>
        <taxon>Caenorhabditis</taxon>
    </lineage>
</organism>
<feature type="region of interest" description="Disordered" evidence="7">
    <location>
        <begin position="186"/>
        <end position="245"/>
    </location>
</feature>
<evidence type="ECO:0000256" key="2">
    <source>
        <dbReference type="ARBA" id="ARBA00023015"/>
    </source>
</evidence>
<dbReference type="InterPro" id="IPR036960">
    <property type="entry name" value="T-box_sf"/>
</dbReference>
<sequence>MITARLLDEETWRRFHEKDTEMIITRKGRNLFPKLDYEVRGLEETENYMMALQLRRTDNFRYKFNKGEWSVAGSGEPRNPEKTVWNQGGAKTGRDWMQTIASFARIKISNESTDTEKFILQSMHRYIPVLCVYRLDPQPPLGITHRTLVAEIQFDFTEFTAVTAYQNQEITDLKVENNKYAKGFRQKFVAKNKRDTPSPDEGPSPKRVCPDVSAPQRTPPLMPLPSGLNLTPPESDHDSSVEYSENRPPLPFFPPFAFHPVQQFPFPYAYPHYFNPYMPPY</sequence>
<dbReference type="EMBL" id="CAJGYM010000071">
    <property type="protein sequence ID" value="CAD6196371.1"/>
    <property type="molecule type" value="Genomic_DNA"/>
</dbReference>
<dbReference type="InterPro" id="IPR046360">
    <property type="entry name" value="T-box_DNA-bd"/>
</dbReference>
<dbReference type="CDD" id="cd00182">
    <property type="entry name" value="T-box"/>
    <property type="match status" value="1"/>
</dbReference>
<protein>
    <recommendedName>
        <fullName evidence="8">T-box domain-containing protein</fullName>
    </recommendedName>
</protein>
<evidence type="ECO:0000256" key="5">
    <source>
        <dbReference type="ARBA" id="ARBA00023242"/>
    </source>
</evidence>
<dbReference type="Proteomes" id="UP000835052">
    <property type="component" value="Unassembled WGS sequence"/>
</dbReference>
<evidence type="ECO:0000256" key="6">
    <source>
        <dbReference type="PROSITE-ProRule" id="PRU00201"/>
    </source>
</evidence>
<evidence type="ECO:0000256" key="1">
    <source>
        <dbReference type="ARBA" id="ARBA00004123"/>
    </source>
</evidence>
<dbReference type="InterPro" id="IPR008967">
    <property type="entry name" value="p53-like_TF_DNA-bd_sf"/>
</dbReference>
<dbReference type="SMART" id="SM00425">
    <property type="entry name" value="TBOX"/>
    <property type="match status" value="1"/>
</dbReference>
<evidence type="ECO:0000256" key="3">
    <source>
        <dbReference type="ARBA" id="ARBA00023125"/>
    </source>
</evidence>
<gene>
    <name evidence="9" type="ORF">CAUJ_LOCUS12286</name>
</gene>
<comment type="subcellular location">
    <subcellularLocation>
        <location evidence="1 6">Nucleus</location>
    </subcellularLocation>
</comment>
<dbReference type="GO" id="GO:0000785">
    <property type="term" value="C:chromatin"/>
    <property type="evidence" value="ECO:0007669"/>
    <property type="project" value="TreeGrafter"/>
</dbReference>
<keyword evidence="4" id="KW-0804">Transcription</keyword>
<dbReference type="GO" id="GO:0000981">
    <property type="term" value="F:DNA-binding transcription factor activity, RNA polymerase II-specific"/>
    <property type="evidence" value="ECO:0007669"/>
    <property type="project" value="TreeGrafter"/>
</dbReference>
<dbReference type="PROSITE" id="PS50252">
    <property type="entry name" value="TBOX_3"/>
    <property type="match status" value="1"/>
</dbReference>
<dbReference type="GO" id="GO:0045893">
    <property type="term" value="P:positive regulation of DNA-templated transcription"/>
    <property type="evidence" value="ECO:0007669"/>
    <property type="project" value="InterPro"/>
</dbReference>
<evidence type="ECO:0000259" key="8">
    <source>
        <dbReference type="PROSITE" id="PS50252"/>
    </source>
</evidence>
<proteinExistence type="predicted"/>
<keyword evidence="3 6" id="KW-0238">DNA-binding</keyword>
<dbReference type="SUPFAM" id="SSF49417">
    <property type="entry name" value="p53-like transcription factors"/>
    <property type="match status" value="1"/>
</dbReference>
<evidence type="ECO:0000313" key="10">
    <source>
        <dbReference type="Proteomes" id="UP000835052"/>
    </source>
</evidence>
<accession>A0A8S1HM96</accession>
<dbReference type="Gene3D" id="2.60.40.820">
    <property type="entry name" value="Transcription factor, T-box"/>
    <property type="match status" value="1"/>
</dbReference>
<comment type="caution">
    <text evidence="6">Lacks conserved residue(s) required for the propagation of feature annotation.</text>
</comment>
<keyword evidence="10" id="KW-1185">Reference proteome</keyword>
<reference evidence="9" key="1">
    <citation type="submission" date="2020-10" db="EMBL/GenBank/DDBJ databases">
        <authorList>
            <person name="Kikuchi T."/>
        </authorList>
    </citation>
    <scope>NUCLEOTIDE SEQUENCE</scope>
    <source>
        <strain evidence="9">NKZ352</strain>
    </source>
</reference>
<dbReference type="OrthoDB" id="7442607at2759"/>
<dbReference type="PANTHER" id="PTHR11267:SF170">
    <property type="entry name" value="T-BOX PROTEIN 33-RELATED"/>
    <property type="match status" value="1"/>
</dbReference>
<comment type="caution">
    <text evidence="9">The sequence shown here is derived from an EMBL/GenBank/DDBJ whole genome shotgun (WGS) entry which is preliminary data.</text>
</comment>
<evidence type="ECO:0000313" key="9">
    <source>
        <dbReference type="EMBL" id="CAD6196371.1"/>
    </source>
</evidence>
<name>A0A8S1HM96_9PELO</name>
<dbReference type="GO" id="GO:0005634">
    <property type="term" value="C:nucleus"/>
    <property type="evidence" value="ECO:0007669"/>
    <property type="project" value="UniProtKB-SubCell"/>
</dbReference>
<dbReference type="InterPro" id="IPR001699">
    <property type="entry name" value="TF_T-box"/>
</dbReference>
<dbReference type="GO" id="GO:0001708">
    <property type="term" value="P:cell fate specification"/>
    <property type="evidence" value="ECO:0007669"/>
    <property type="project" value="TreeGrafter"/>
</dbReference>
<dbReference type="FunFam" id="2.60.40.820:FF:000013">
    <property type="entry name" value="T-box transcription factor tbx-9"/>
    <property type="match status" value="1"/>
</dbReference>
<feature type="domain" description="T-box" evidence="8">
    <location>
        <begin position="6"/>
        <end position="186"/>
    </location>
</feature>
<dbReference type="PANTHER" id="PTHR11267">
    <property type="entry name" value="T-BOX PROTEIN-RELATED"/>
    <property type="match status" value="1"/>
</dbReference>
<keyword evidence="2" id="KW-0805">Transcription regulation</keyword>
<dbReference type="AlphaFoldDB" id="A0A8S1HM96"/>
<dbReference type="Pfam" id="PF00907">
    <property type="entry name" value="T-box"/>
    <property type="match status" value="1"/>
</dbReference>
<dbReference type="GO" id="GO:0000978">
    <property type="term" value="F:RNA polymerase II cis-regulatory region sequence-specific DNA binding"/>
    <property type="evidence" value="ECO:0007669"/>
    <property type="project" value="InterPro"/>
</dbReference>
<dbReference type="PRINTS" id="PR00937">
    <property type="entry name" value="TBOX"/>
</dbReference>